<keyword evidence="3" id="KW-1185">Reference proteome</keyword>
<sequence>MSSQSVQHISECYIKPSHLSQDSKKVIHLATWDLAMLSFHYIQKGLLFKKPDAQHNFIQPFLESLKHALSITLAHFYPLAGRLARKQQDSRSFIVFIDCVNSPGARFVHSSVDTTISDILSPPYVPVIVQNFFDHHKAVNYDGLDMSLLTVQVTELVDGIFVGCSVNHSVADGTSYWNFFNTLSHVFQGSQVTPPVHERWFPDGYGPFIGLPFTRDDQFISRYDAPVLKERIFHFSVANLARIKAKANANCKDNKAIRISSLQALSAIIWRCVTRARGLTEDQITSCCMPANNRSRLDPPVSKNYFGNCIQILRTFTTASKLLENNFEWAALQLNKTIVQHDDESVRKSVATWLETPITYQLAQLVDPGTVVVSSSPRFNMYGNEFGFGKPVAVLSGYGNKFDGEVTLYQGSEGGGSIDTLICLNPNIMRALECDEEFLDVLNCSC</sequence>
<proteinExistence type="predicted"/>
<dbReference type="InterPro" id="IPR051283">
    <property type="entry name" value="Sec_Metabolite_Acyltrans"/>
</dbReference>
<protein>
    <submittedName>
        <fullName evidence="2">Uncharacterized protein</fullName>
    </submittedName>
</protein>
<evidence type="ECO:0000313" key="3">
    <source>
        <dbReference type="Proteomes" id="UP000077755"/>
    </source>
</evidence>
<dbReference type="AlphaFoldDB" id="A0A164TQ35"/>
<dbReference type="PANTHER" id="PTHR31896:SF12">
    <property type="entry name" value="HXXXD-TYPE ACYL-TRANSFERASE FAMILY PROTEIN"/>
    <property type="match status" value="1"/>
</dbReference>
<dbReference type="Gramene" id="KZM87817">
    <property type="protein sequence ID" value="KZM87817"/>
    <property type="gene ID" value="DCAR_024918"/>
</dbReference>
<dbReference type="Pfam" id="PF02458">
    <property type="entry name" value="Transferase"/>
    <property type="match status" value="1"/>
</dbReference>
<dbReference type="OMA" id="CGATMIS"/>
<name>A0A164TQ35_DAUCS</name>
<dbReference type="OrthoDB" id="1862401at2759"/>
<accession>A0A164TQ35</accession>
<dbReference type="PANTHER" id="PTHR31896">
    <property type="entry name" value="FAMILY REGULATORY PROTEIN, PUTATIVE (AFU_ORTHOLOGUE AFUA_3G14730)-RELATED"/>
    <property type="match status" value="1"/>
</dbReference>
<dbReference type="InterPro" id="IPR023213">
    <property type="entry name" value="CAT-like_dom_sf"/>
</dbReference>
<dbReference type="EMBL" id="CP093349">
    <property type="protein sequence ID" value="WOH09150.1"/>
    <property type="molecule type" value="Genomic_DNA"/>
</dbReference>
<keyword evidence="1" id="KW-0808">Transferase</keyword>
<dbReference type="GO" id="GO:0016740">
    <property type="term" value="F:transferase activity"/>
    <property type="evidence" value="ECO:0007669"/>
    <property type="project" value="UniProtKB-KW"/>
</dbReference>
<evidence type="ECO:0000256" key="1">
    <source>
        <dbReference type="ARBA" id="ARBA00022679"/>
    </source>
</evidence>
<organism evidence="2 3">
    <name type="scientific">Daucus carota subsp. sativus</name>
    <name type="common">Carrot</name>
    <dbReference type="NCBI Taxonomy" id="79200"/>
    <lineage>
        <taxon>Eukaryota</taxon>
        <taxon>Viridiplantae</taxon>
        <taxon>Streptophyta</taxon>
        <taxon>Embryophyta</taxon>
        <taxon>Tracheophyta</taxon>
        <taxon>Spermatophyta</taxon>
        <taxon>Magnoliopsida</taxon>
        <taxon>eudicotyledons</taxon>
        <taxon>Gunneridae</taxon>
        <taxon>Pentapetalae</taxon>
        <taxon>asterids</taxon>
        <taxon>campanulids</taxon>
        <taxon>Apiales</taxon>
        <taxon>Apiaceae</taxon>
        <taxon>Apioideae</taxon>
        <taxon>Scandiceae</taxon>
        <taxon>Daucinae</taxon>
        <taxon>Daucus</taxon>
        <taxon>Daucus sect. Daucus</taxon>
    </lineage>
</organism>
<reference evidence="2" key="2">
    <citation type="submission" date="2022-03" db="EMBL/GenBank/DDBJ databases">
        <title>Draft title - Genomic analysis of global carrot germplasm unveils the trajectory of domestication and the origin of high carotenoid orange carrot.</title>
        <authorList>
            <person name="Iorizzo M."/>
            <person name="Ellison S."/>
            <person name="Senalik D."/>
            <person name="Macko-Podgorni A."/>
            <person name="Grzebelus D."/>
            <person name="Bostan H."/>
            <person name="Rolling W."/>
            <person name="Curaba J."/>
            <person name="Simon P."/>
        </authorList>
    </citation>
    <scope>NUCLEOTIDE SEQUENCE</scope>
    <source>
        <tissue evidence="2">Leaf</tissue>
    </source>
</reference>
<dbReference type="Proteomes" id="UP000077755">
    <property type="component" value="Chromosome 7"/>
</dbReference>
<gene>
    <name evidence="2" type="ORF">DCAR_0728605</name>
</gene>
<reference evidence="2" key="1">
    <citation type="journal article" date="2016" name="Nat. Genet.">
        <title>A high-quality carrot genome assembly provides new insights into carotenoid accumulation and asterid genome evolution.</title>
        <authorList>
            <person name="Iorizzo M."/>
            <person name="Ellison S."/>
            <person name="Senalik D."/>
            <person name="Zeng P."/>
            <person name="Satapoomin P."/>
            <person name="Huang J."/>
            <person name="Bowman M."/>
            <person name="Iovene M."/>
            <person name="Sanseverino W."/>
            <person name="Cavagnaro P."/>
            <person name="Yildiz M."/>
            <person name="Macko-Podgorni A."/>
            <person name="Moranska E."/>
            <person name="Grzebelus E."/>
            <person name="Grzebelus D."/>
            <person name="Ashrafi H."/>
            <person name="Zheng Z."/>
            <person name="Cheng S."/>
            <person name="Spooner D."/>
            <person name="Van Deynze A."/>
            <person name="Simon P."/>
        </authorList>
    </citation>
    <scope>NUCLEOTIDE SEQUENCE</scope>
    <source>
        <tissue evidence="2">Leaf</tissue>
    </source>
</reference>
<evidence type="ECO:0000313" key="2">
    <source>
        <dbReference type="EMBL" id="WOH09150.1"/>
    </source>
</evidence>
<dbReference type="KEGG" id="dcr:108196087"/>
<dbReference type="Gene3D" id="3.30.559.10">
    <property type="entry name" value="Chloramphenicol acetyltransferase-like domain"/>
    <property type="match status" value="2"/>
</dbReference>